<dbReference type="PANTHER" id="PTHR31005:SF8">
    <property type="entry name" value="DUF4139 DOMAIN-CONTAINING PROTEIN"/>
    <property type="match status" value="1"/>
</dbReference>
<feature type="coiled-coil region" evidence="1">
    <location>
        <begin position="145"/>
        <end position="172"/>
    </location>
</feature>
<evidence type="ECO:0008006" key="6">
    <source>
        <dbReference type="Google" id="ProtNLM"/>
    </source>
</evidence>
<evidence type="ECO:0000259" key="3">
    <source>
        <dbReference type="Pfam" id="PF13600"/>
    </source>
</evidence>
<evidence type="ECO:0000313" key="5">
    <source>
        <dbReference type="Proteomes" id="UP000567179"/>
    </source>
</evidence>
<keyword evidence="5" id="KW-1185">Reference proteome</keyword>
<evidence type="ECO:0000259" key="2">
    <source>
        <dbReference type="Pfam" id="PF13598"/>
    </source>
</evidence>
<gene>
    <name evidence="4" type="ORF">D9619_007471</name>
</gene>
<dbReference type="EMBL" id="JAACJJ010000043">
    <property type="protein sequence ID" value="KAF5315031.1"/>
    <property type="molecule type" value="Genomic_DNA"/>
</dbReference>
<dbReference type="NCBIfam" id="TIGR02231">
    <property type="entry name" value="mucoidy inhibitor MuiA family protein"/>
    <property type="match status" value="1"/>
</dbReference>
<evidence type="ECO:0000256" key="1">
    <source>
        <dbReference type="SAM" id="Coils"/>
    </source>
</evidence>
<evidence type="ECO:0000313" key="4">
    <source>
        <dbReference type="EMBL" id="KAF5315031.1"/>
    </source>
</evidence>
<dbReference type="PANTHER" id="PTHR31005">
    <property type="entry name" value="DUF4139 DOMAIN-CONTAINING PROTEIN"/>
    <property type="match status" value="1"/>
</dbReference>
<dbReference type="InterPro" id="IPR037291">
    <property type="entry name" value="DUF4139"/>
</dbReference>
<dbReference type="Pfam" id="PF13598">
    <property type="entry name" value="DUF4139"/>
    <property type="match status" value="1"/>
</dbReference>
<dbReference type="InterPro" id="IPR011935">
    <property type="entry name" value="CHP02231"/>
</dbReference>
<dbReference type="OrthoDB" id="10068793at2759"/>
<feature type="domain" description="DUF4139" evidence="2">
    <location>
        <begin position="202"/>
        <end position="572"/>
    </location>
</feature>
<keyword evidence="1" id="KW-0175">Coiled coil</keyword>
<accession>A0A8H5B2A4</accession>
<reference evidence="4 5" key="1">
    <citation type="journal article" date="2020" name="ISME J.">
        <title>Uncovering the hidden diversity of litter-decomposition mechanisms in mushroom-forming fungi.</title>
        <authorList>
            <person name="Floudas D."/>
            <person name="Bentzer J."/>
            <person name="Ahren D."/>
            <person name="Johansson T."/>
            <person name="Persson P."/>
            <person name="Tunlid A."/>
        </authorList>
    </citation>
    <scope>NUCLEOTIDE SEQUENCE [LARGE SCALE GENOMIC DNA]</scope>
    <source>
        <strain evidence="4 5">CBS 101986</strain>
    </source>
</reference>
<proteinExistence type="predicted"/>
<dbReference type="InterPro" id="IPR025554">
    <property type="entry name" value="DUF4140"/>
</dbReference>
<dbReference type="AlphaFoldDB" id="A0A8H5B2A4"/>
<dbReference type="Proteomes" id="UP000567179">
    <property type="component" value="Unassembled WGS sequence"/>
</dbReference>
<sequence length="592" mass="64224">MAESSTPQINVVELIAARDTKIQHVSLYTGLAEITRTCKTRLQAGSNKVVVSELPNVLLHESLRVEGRGACIIHEVSISQIPVQVPTIASPKLSSLLAQHTSLEKARTRTNKAITAISSYQGSFGANTIEVKDLGAATIAAESVASQLDDKLVEIEDKLAVLGKEIAEERKTLGETKENKELRQRVTVMVFAEKECEVELVLVYGVREATWVAVYDIYATMDTKEKPISLIYKAGITQLTGETWGDVSLTLETATPTFGVSIPTLQPQRLSIWQPPVRMAKAMKKSLGFSGRAGRGGGGPRMHAMLDTAEEKEESDDDMGFGLFDDDGPVMAARHVQVSSKGNINATFSIPGLISVPSDGETHNVSITKLNLDASMSWIVVPKKSTKAHLTAKIKNESDFTLIKGIASVYVDGSFISRSDVPAVSPQESFDCPLGIDPSIRITYHPRSKKTTRTGFTRKMTNHVFEQRISIHNTKGTTVENLKVLEQFPVSEDANITINYLSPALALPQPNKDGEYQKANTVKVNGQVTAQWEGADEMEPSAVGKSGSFNWNCAVPAQGKATLMASWEVVCPAGTDILGLKDIDTDVPVLFT</sequence>
<feature type="domain" description="DUF4140" evidence="3">
    <location>
        <begin position="25"/>
        <end position="119"/>
    </location>
</feature>
<organism evidence="4 5">
    <name type="scientific">Psilocybe cf. subviscida</name>
    <dbReference type="NCBI Taxonomy" id="2480587"/>
    <lineage>
        <taxon>Eukaryota</taxon>
        <taxon>Fungi</taxon>
        <taxon>Dikarya</taxon>
        <taxon>Basidiomycota</taxon>
        <taxon>Agaricomycotina</taxon>
        <taxon>Agaricomycetes</taxon>
        <taxon>Agaricomycetidae</taxon>
        <taxon>Agaricales</taxon>
        <taxon>Agaricineae</taxon>
        <taxon>Strophariaceae</taxon>
        <taxon>Psilocybe</taxon>
    </lineage>
</organism>
<name>A0A8H5B2A4_9AGAR</name>
<comment type="caution">
    <text evidence="4">The sequence shown here is derived from an EMBL/GenBank/DDBJ whole genome shotgun (WGS) entry which is preliminary data.</text>
</comment>
<dbReference type="Pfam" id="PF13600">
    <property type="entry name" value="DUF4140"/>
    <property type="match status" value="1"/>
</dbReference>
<protein>
    <recommendedName>
        <fullName evidence="6">DUF4139 domain-containing protein</fullName>
    </recommendedName>
</protein>